<keyword evidence="3" id="KW-1185">Reference proteome</keyword>
<feature type="non-terminal residue" evidence="2">
    <location>
        <position position="1"/>
    </location>
</feature>
<dbReference type="EMBL" id="CAJVPV010003326">
    <property type="protein sequence ID" value="CAG8549155.1"/>
    <property type="molecule type" value="Genomic_DNA"/>
</dbReference>
<accession>A0A9N9B1G1</accession>
<dbReference type="AlphaFoldDB" id="A0A9N9B1G1"/>
<dbReference type="Proteomes" id="UP000789342">
    <property type="component" value="Unassembled WGS sequence"/>
</dbReference>
<gene>
    <name evidence="2" type="ORF">AMORRO_LOCUS5490</name>
</gene>
<feature type="region of interest" description="Disordered" evidence="1">
    <location>
        <begin position="63"/>
        <end position="137"/>
    </location>
</feature>
<comment type="caution">
    <text evidence="2">The sequence shown here is derived from an EMBL/GenBank/DDBJ whole genome shotgun (WGS) entry which is preliminary data.</text>
</comment>
<protein>
    <submittedName>
        <fullName evidence="2">4409_t:CDS:1</fullName>
    </submittedName>
</protein>
<reference evidence="2" key="1">
    <citation type="submission" date="2021-06" db="EMBL/GenBank/DDBJ databases">
        <authorList>
            <person name="Kallberg Y."/>
            <person name="Tangrot J."/>
            <person name="Rosling A."/>
        </authorList>
    </citation>
    <scope>NUCLEOTIDE SEQUENCE</scope>
    <source>
        <strain evidence="2">CL551</strain>
    </source>
</reference>
<feature type="compositionally biased region" description="Polar residues" evidence="1">
    <location>
        <begin position="63"/>
        <end position="77"/>
    </location>
</feature>
<evidence type="ECO:0000256" key="1">
    <source>
        <dbReference type="SAM" id="MobiDB-lite"/>
    </source>
</evidence>
<feature type="compositionally biased region" description="Low complexity" evidence="1">
    <location>
        <begin position="97"/>
        <end position="137"/>
    </location>
</feature>
<feature type="compositionally biased region" description="Pro residues" evidence="1">
    <location>
        <begin position="86"/>
        <end position="96"/>
    </location>
</feature>
<organism evidence="2 3">
    <name type="scientific">Acaulospora morrowiae</name>
    <dbReference type="NCBI Taxonomy" id="94023"/>
    <lineage>
        <taxon>Eukaryota</taxon>
        <taxon>Fungi</taxon>
        <taxon>Fungi incertae sedis</taxon>
        <taxon>Mucoromycota</taxon>
        <taxon>Glomeromycotina</taxon>
        <taxon>Glomeromycetes</taxon>
        <taxon>Diversisporales</taxon>
        <taxon>Acaulosporaceae</taxon>
        <taxon>Acaulospora</taxon>
    </lineage>
</organism>
<evidence type="ECO:0000313" key="3">
    <source>
        <dbReference type="Proteomes" id="UP000789342"/>
    </source>
</evidence>
<sequence length="137" mass="14158">MSRLDTRVFLLTFIIIGLLALVANGTTYVVVVTYFLGPNEFTTTITTTDTHIPTLPPGVSIRTYPTSVSIIGDTTEQSSETTTVPNSPPPTSPPVTSPSGTSPVASASNNPPSNKSPSSVSLSPTSSTQTPSSKSST</sequence>
<evidence type="ECO:0000313" key="2">
    <source>
        <dbReference type="EMBL" id="CAG8549155.1"/>
    </source>
</evidence>
<name>A0A9N9B1G1_9GLOM</name>
<proteinExistence type="predicted"/>